<dbReference type="OrthoDB" id="9803476at2"/>
<organism evidence="4 5">
    <name type="scientific">Egibacter rhizosphaerae</name>
    <dbReference type="NCBI Taxonomy" id="1670831"/>
    <lineage>
        <taxon>Bacteria</taxon>
        <taxon>Bacillati</taxon>
        <taxon>Actinomycetota</taxon>
        <taxon>Nitriliruptoria</taxon>
        <taxon>Egibacterales</taxon>
        <taxon>Egibacteraceae</taxon>
        <taxon>Egibacter</taxon>
    </lineage>
</organism>
<dbReference type="AlphaFoldDB" id="A0A411YIZ3"/>
<dbReference type="EMBL" id="CP036402">
    <property type="protein sequence ID" value="QBI21193.1"/>
    <property type="molecule type" value="Genomic_DNA"/>
</dbReference>
<sequence>MGPHSRGAGPRSVERRRRCAPRSGIAWRRRRPREGASVTDNPPSKPDASDPDDDAHPSERAWPWPGRPRRPVRRCVDIAAPPTTVWRALTDDALLSRWTGSLASLDPRPGGWARFRGPAGERDARVTRAEPPHRLTWRWRFAEDEAEDLSAEVDLVLVETSAGTRLTVTETPAPAGPSAAIGSLSAGPSAAIGSLSAAAPAPLFGDVTAGLEEHFVAVGPQPGRLEPGRLGLALLVTGPAWAVRPRRPVAAGRAVRQRLGCERRAVSARSRARDTGTAAGHEVLAAAGGSIRR</sequence>
<keyword evidence="5" id="KW-1185">Reference proteome</keyword>
<evidence type="ECO:0000313" key="5">
    <source>
        <dbReference type="Proteomes" id="UP000291469"/>
    </source>
</evidence>
<evidence type="ECO:0000256" key="1">
    <source>
        <dbReference type="ARBA" id="ARBA00006817"/>
    </source>
</evidence>
<evidence type="ECO:0000313" key="4">
    <source>
        <dbReference type="EMBL" id="QBI21193.1"/>
    </source>
</evidence>
<name>A0A411YIZ3_9ACTN</name>
<feature type="region of interest" description="Disordered" evidence="2">
    <location>
        <begin position="1"/>
        <end position="70"/>
    </location>
</feature>
<evidence type="ECO:0000256" key="2">
    <source>
        <dbReference type="SAM" id="MobiDB-lite"/>
    </source>
</evidence>
<reference evidence="4 5" key="1">
    <citation type="submission" date="2019-01" db="EMBL/GenBank/DDBJ databases">
        <title>Egibacter rhizosphaerae EGI 80759T.</title>
        <authorList>
            <person name="Chen D.-D."/>
            <person name="Tian Y."/>
            <person name="Jiao J.-Y."/>
            <person name="Zhang X.-T."/>
            <person name="Zhang Y.-G."/>
            <person name="Zhang Y."/>
            <person name="Xiao M."/>
            <person name="Shu W.-S."/>
            <person name="Li W.-J."/>
        </authorList>
    </citation>
    <scope>NUCLEOTIDE SEQUENCE [LARGE SCALE GENOMIC DNA]</scope>
    <source>
        <strain evidence="4 5">EGI 80759</strain>
    </source>
</reference>
<feature type="domain" description="Activator of Hsp90 ATPase homologue 1/2-like C-terminal" evidence="3">
    <location>
        <begin position="80"/>
        <end position="180"/>
    </location>
</feature>
<proteinExistence type="inferred from homology"/>
<protein>
    <recommendedName>
        <fullName evidence="3">Activator of Hsp90 ATPase homologue 1/2-like C-terminal domain-containing protein</fullName>
    </recommendedName>
</protein>
<dbReference type="InterPro" id="IPR013538">
    <property type="entry name" value="ASHA1/2-like_C"/>
</dbReference>
<dbReference type="KEGG" id="erz:ER308_17540"/>
<dbReference type="CDD" id="cd07814">
    <property type="entry name" value="SRPBCC_CalC_Aha1-like"/>
    <property type="match status" value="1"/>
</dbReference>
<dbReference type="Proteomes" id="UP000291469">
    <property type="component" value="Chromosome"/>
</dbReference>
<gene>
    <name evidence="4" type="ORF">ER308_17540</name>
</gene>
<dbReference type="Gene3D" id="3.30.530.20">
    <property type="match status" value="1"/>
</dbReference>
<comment type="similarity">
    <text evidence="1">Belongs to the AHA1 family.</text>
</comment>
<evidence type="ECO:0000259" key="3">
    <source>
        <dbReference type="Pfam" id="PF08327"/>
    </source>
</evidence>
<dbReference type="SUPFAM" id="SSF55961">
    <property type="entry name" value="Bet v1-like"/>
    <property type="match status" value="1"/>
</dbReference>
<dbReference type="InterPro" id="IPR023393">
    <property type="entry name" value="START-like_dom_sf"/>
</dbReference>
<accession>A0A411YIZ3</accession>
<dbReference type="Pfam" id="PF08327">
    <property type="entry name" value="AHSA1"/>
    <property type="match status" value="1"/>
</dbReference>